<protein>
    <submittedName>
        <fullName evidence="1">Uncharacterized protein</fullName>
    </submittedName>
</protein>
<dbReference type="AlphaFoldDB" id="A0A4C1ZZM0"/>
<accession>A0A4C1ZZM0</accession>
<reference evidence="1 2" key="1">
    <citation type="journal article" date="2019" name="Commun. Biol.">
        <title>The bagworm genome reveals a unique fibroin gene that provides high tensile strength.</title>
        <authorList>
            <person name="Kono N."/>
            <person name="Nakamura H."/>
            <person name="Ohtoshi R."/>
            <person name="Tomita M."/>
            <person name="Numata K."/>
            <person name="Arakawa K."/>
        </authorList>
    </citation>
    <scope>NUCLEOTIDE SEQUENCE [LARGE SCALE GENOMIC DNA]</scope>
</reference>
<dbReference type="EMBL" id="BGZK01002276">
    <property type="protein sequence ID" value="GBP92464.1"/>
    <property type="molecule type" value="Genomic_DNA"/>
</dbReference>
<evidence type="ECO:0000313" key="1">
    <source>
        <dbReference type="EMBL" id="GBP92464.1"/>
    </source>
</evidence>
<gene>
    <name evidence="1" type="ORF">EVAR_34356_1</name>
</gene>
<sequence length="126" mass="13596">MNGKRVLENVASVNLRSSVQSSTVDYAVISLGSGSFAAGQVYVALVAQGRPSTAITEENVTTVRQSIEENRRVTYKDMRGHLGIGGGELTKLRQARSVGKKVIAFLVYKADPVCTIPLEEQKINAE</sequence>
<dbReference type="OrthoDB" id="10033972at2759"/>
<comment type="caution">
    <text evidence="1">The sequence shown here is derived from an EMBL/GenBank/DDBJ whole genome shotgun (WGS) entry which is preliminary data.</text>
</comment>
<evidence type="ECO:0000313" key="2">
    <source>
        <dbReference type="Proteomes" id="UP000299102"/>
    </source>
</evidence>
<organism evidence="1 2">
    <name type="scientific">Eumeta variegata</name>
    <name type="common">Bagworm moth</name>
    <name type="synonym">Eumeta japonica</name>
    <dbReference type="NCBI Taxonomy" id="151549"/>
    <lineage>
        <taxon>Eukaryota</taxon>
        <taxon>Metazoa</taxon>
        <taxon>Ecdysozoa</taxon>
        <taxon>Arthropoda</taxon>
        <taxon>Hexapoda</taxon>
        <taxon>Insecta</taxon>
        <taxon>Pterygota</taxon>
        <taxon>Neoptera</taxon>
        <taxon>Endopterygota</taxon>
        <taxon>Lepidoptera</taxon>
        <taxon>Glossata</taxon>
        <taxon>Ditrysia</taxon>
        <taxon>Tineoidea</taxon>
        <taxon>Psychidae</taxon>
        <taxon>Oiketicinae</taxon>
        <taxon>Eumeta</taxon>
    </lineage>
</organism>
<name>A0A4C1ZZM0_EUMVA</name>
<keyword evidence="2" id="KW-1185">Reference proteome</keyword>
<proteinExistence type="predicted"/>
<dbReference type="Proteomes" id="UP000299102">
    <property type="component" value="Unassembled WGS sequence"/>
</dbReference>